<dbReference type="NCBIfam" id="NF033748">
    <property type="entry name" value="class_F_sortase"/>
    <property type="match status" value="1"/>
</dbReference>
<organism evidence="2 3">
    <name type="scientific">Streptomyces millisiae</name>
    <dbReference type="NCBI Taxonomy" id="3075542"/>
    <lineage>
        <taxon>Bacteria</taxon>
        <taxon>Bacillati</taxon>
        <taxon>Actinomycetota</taxon>
        <taxon>Actinomycetes</taxon>
        <taxon>Kitasatosporales</taxon>
        <taxon>Streptomycetaceae</taxon>
        <taxon>Streptomyces</taxon>
    </lineage>
</organism>
<keyword evidence="3" id="KW-1185">Reference proteome</keyword>
<dbReference type="SUPFAM" id="SSF63817">
    <property type="entry name" value="Sortase"/>
    <property type="match status" value="1"/>
</dbReference>
<keyword evidence="1" id="KW-0378">Hydrolase</keyword>
<dbReference type="InterPro" id="IPR023365">
    <property type="entry name" value="Sortase_dom-sf"/>
</dbReference>
<dbReference type="Proteomes" id="UP001183420">
    <property type="component" value="Unassembled WGS sequence"/>
</dbReference>
<accession>A0ABU2LWP7</accession>
<dbReference type="Gene3D" id="2.40.260.10">
    <property type="entry name" value="Sortase"/>
    <property type="match status" value="1"/>
</dbReference>
<evidence type="ECO:0000313" key="2">
    <source>
        <dbReference type="EMBL" id="MDT0322007.1"/>
    </source>
</evidence>
<comment type="caution">
    <text evidence="2">The sequence shown here is derived from an EMBL/GenBank/DDBJ whole genome shotgun (WGS) entry which is preliminary data.</text>
</comment>
<protein>
    <submittedName>
        <fullName evidence="2">Class F sortase</fullName>
    </submittedName>
</protein>
<evidence type="ECO:0000313" key="3">
    <source>
        <dbReference type="Proteomes" id="UP001183420"/>
    </source>
</evidence>
<proteinExistence type="predicted"/>
<dbReference type="Pfam" id="PF04203">
    <property type="entry name" value="Sortase"/>
    <property type="match status" value="1"/>
</dbReference>
<name>A0ABU2LWP7_9ACTN</name>
<dbReference type="EMBL" id="JAVREM010000052">
    <property type="protein sequence ID" value="MDT0322007.1"/>
    <property type="molecule type" value="Genomic_DNA"/>
</dbReference>
<sequence length="216" mass="22289">MTRAGGRLFPVLTWALVLLAIWLWAQDVTAGRLPLGGVGTPWSVADGDAGLPPAASPLSGSAPPSTLEIESLGVRADIVERGVDAAGGVEPPPFSSPELVGWYAAGPTPGAAGSAVLVGHVDTDREPAVFYSLSTVEPGAEVLVTRADGAVAEFTVRGVDVVERAEFDAERVYGPRDPGRTDAELRLITCGGTFDRERGSYSANVVVTAYLTGTAT</sequence>
<dbReference type="RefSeq" id="WP_311602382.1">
    <property type="nucleotide sequence ID" value="NZ_JAVREM010000052.1"/>
</dbReference>
<gene>
    <name evidence="2" type="ORF">RNC47_27110</name>
</gene>
<dbReference type="CDD" id="cd05829">
    <property type="entry name" value="Sortase_F"/>
    <property type="match status" value="1"/>
</dbReference>
<dbReference type="InterPro" id="IPR005754">
    <property type="entry name" value="Sortase"/>
</dbReference>
<reference evidence="3" key="1">
    <citation type="submission" date="2023-07" db="EMBL/GenBank/DDBJ databases">
        <title>30 novel species of actinomycetes from the DSMZ collection.</title>
        <authorList>
            <person name="Nouioui I."/>
        </authorList>
    </citation>
    <scope>NUCLEOTIDE SEQUENCE [LARGE SCALE GENOMIC DNA]</scope>
    <source>
        <strain evidence="3">DSM 44918</strain>
    </source>
</reference>
<evidence type="ECO:0000256" key="1">
    <source>
        <dbReference type="ARBA" id="ARBA00022801"/>
    </source>
</evidence>
<dbReference type="InterPro" id="IPR042001">
    <property type="entry name" value="Sortase_F"/>
</dbReference>